<proteinExistence type="predicted"/>
<evidence type="ECO:0000313" key="7">
    <source>
        <dbReference type="Proteomes" id="UP000824179"/>
    </source>
</evidence>
<dbReference type="Gene3D" id="3.40.50.2300">
    <property type="match status" value="1"/>
</dbReference>
<dbReference type="PANTHER" id="PTHR37299:SF1">
    <property type="entry name" value="STAGE 0 SPORULATION PROTEIN A HOMOLOG"/>
    <property type="match status" value="1"/>
</dbReference>
<feature type="domain" description="HTH LytTR-type" evidence="5">
    <location>
        <begin position="131"/>
        <end position="202"/>
    </location>
</feature>
<keyword evidence="3" id="KW-0597">Phosphoprotein</keyword>
<dbReference type="SMART" id="SM00850">
    <property type="entry name" value="LytTR"/>
    <property type="match status" value="1"/>
</dbReference>
<feature type="modified residue" description="4-aspartylphosphate" evidence="3">
    <location>
        <position position="57"/>
    </location>
</feature>
<evidence type="ECO:0000256" key="3">
    <source>
        <dbReference type="PROSITE-ProRule" id="PRU00169"/>
    </source>
</evidence>
<comment type="caution">
    <text evidence="6">The sequence shown here is derived from an EMBL/GenBank/DDBJ whole genome shotgun (WGS) entry which is preliminary data.</text>
</comment>
<evidence type="ECO:0000256" key="2">
    <source>
        <dbReference type="ARBA" id="ARBA00024867"/>
    </source>
</evidence>
<dbReference type="Pfam" id="PF00072">
    <property type="entry name" value="Response_reg"/>
    <property type="match status" value="1"/>
</dbReference>
<dbReference type="GO" id="GO:0000156">
    <property type="term" value="F:phosphorelay response regulator activity"/>
    <property type="evidence" value="ECO:0007669"/>
    <property type="project" value="InterPro"/>
</dbReference>
<reference evidence="6" key="2">
    <citation type="journal article" date="2021" name="PeerJ">
        <title>Extensive microbial diversity within the chicken gut microbiome revealed by metagenomics and culture.</title>
        <authorList>
            <person name="Gilroy R."/>
            <person name="Ravi A."/>
            <person name="Getino M."/>
            <person name="Pursley I."/>
            <person name="Horton D.L."/>
            <person name="Alikhan N.F."/>
            <person name="Baker D."/>
            <person name="Gharbi K."/>
            <person name="Hall N."/>
            <person name="Watson M."/>
            <person name="Adriaenssens E.M."/>
            <person name="Foster-Nyarko E."/>
            <person name="Jarju S."/>
            <person name="Secka A."/>
            <person name="Antonio M."/>
            <person name="Oren A."/>
            <person name="Chaudhuri R.R."/>
            <person name="La Ragione R."/>
            <person name="Hildebrand F."/>
            <person name="Pallen M.J."/>
        </authorList>
    </citation>
    <scope>NUCLEOTIDE SEQUENCE</scope>
    <source>
        <strain evidence="6">ChiW25-3613</strain>
    </source>
</reference>
<comment type="function">
    <text evidence="2">May play the central regulatory role in sporulation. It may be an element of the effector pathway responsible for the activation of sporulation genes in response to nutritional stress. Spo0A may act in concert with spo0H (a sigma factor) to control the expression of some genes that are critical to the sporulation process.</text>
</comment>
<accession>A0A9D1DBB1</accession>
<dbReference type="InterPro" id="IPR007492">
    <property type="entry name" value="LytTR_DNA-bd_dom"/>
</dbReference>
<evidence type="ECO:0000313" key="6">
    <source>
        <dbReference type="EMBL" id="HIR39089.1"/>
    </source>
</evidence>
<dbReference type="InterPro" id="IPR011006">
    <property type="entry name" value="CheY-like_superfamily"/>
</dbReference>
<dbReference type="SUPFAM" id="SSF52172">
    <property type="entry name" value="CheY-like"/>
    <property type="match status" value="1"/>
</dbReference>
<dbReference type="Proteomes" id="UP000824179">
    <property type="component" value="Unassembled WGS sequence"/>
</dbReference>
<dbReference type="PROSITE" id="PS50110">
    <property type="entry name" value="RESPONSE_REGULATORY"/>
    <property type="match status" value="1"/>
</dbReference>
<dbReference type="SMART" id="SM00448">
    <property type="entry name" value="REC"/>
    <property type="match status" value="1"/>
</dbReference>
<reference evidence="6" key="1">
    <citation type="submission" date="2020-10" db="EMBL/GenBank/DDBJ databases">
        <authorList>
            <person name="Gilroy R."/>
        </authorList>
    </citation>
    <scope>NUCLEOTIDE SEQUENCE</scope>
    <source>
        <strain evidence="6">ChiW25-3613</strain>
    </source>
</reference>
<dbReference type="InterPro" id="IPR001789">
    <property type="entry name" value="Sig_transdc_resp-reg_receiver"/>
</dbReference>
<dbReference type="PANTHER" id="PTHR37299">
    <property type="entry name" value="TRANSCRIPTIONAL REGULATOR-RELATED"/>
    <property type="match status" value="1"/>
</dbReference>
<organism evidence="6 7">
    <name type="scientific">Candidatus Coproplasma stercoripullorum</name>
    <dbReference type="NCBI Taxonomy" id="2840751"/>
    <lineage>
        <taxon>Bacteria</taxon>
        <taxon>Bacillati</taxon>
        <taxon>Bacillota</taxon>
        <taxon>Clostridia</taxon>
        <taxon>Eubacteriales</taxon>
        <taxon>Candidatus Coproplasma</taxon>
    </lineage>
</organism>
<dbReference type="Gene3D" id="2.40.50.1020">
    <property type="entry name" value="LytTr DNA-binding domain"/>
    <property type="match status" value="1"/>
</dbReference>
<dbReference type="GO" id="GO:0003677">
    <property type="term" value="F:DNA binding"/>
    <property type="evidence" value="ECO:0007669"/>
    <property type="project" value="InterPro"/>
</dbReference>
<evidence type="ECO:0000259" key="5">
    <source>
        <dbReference type="PROSITE" id="PS50930"/>
    </source>
</evidence>
<gene>
    <name evidence="6" type="ORF">IAB90_01780</name>
</gene>
<evidence type="ECO:0000259" key="4">
    <source>
        <dbReference type="PROSITE" id="PS50110"/>
    </source>
</evidence>
<dbReference type="Pfam" id="PF04397">
    <property type="entry name" value="LytTR"/>
    <property type="match status" value="1"/>
</dbReference>
<dbReference type="PROSITE" id="PS50930">
    <property type="entry name" value="HTH_LYTTR"/>
    <property type="match status" value="1"/>
</dbReference>
<dbReference type="EMBL" id="DVHB01000036">
    <property type="protein sequence ID" value="HIR39089.1"/>
    <property type="molecule type" value="Genomic_DNA"/>
</dbReference>
<sequence length="239" mass="27380">MRNIAIVEDDNNDAGLLISYIERYSAASGQKFKVWRFTNAADFLENYKAVYAVVFMDIQMPKMNGMNGAVELRKVDKSVSIIFITNLVQYAQKGYEVDAVGFLVKPVSYFDFSLKFRKALDIYVMNEERSITINHRSGLFRFSTDKLMYVEIIAHRLYYHLIDGDIEMTGVLSEVERDLAGYGFLRCNNCYLVNPKFIVSVQGSEVQVGNRMLQISRPRRAAFLTGLANWYAGQGNRHD</sequence>
<dbReference type="InterPro" id="IPR046947">
    <property type="entry name" value="LytR-like"/>
</dbReference>
<name>A0A9D1DBB1_9FIRM</name>
<evidence type="ECO:0000256" key="1">
    <source>
        <dbReference type="ARBA" id="ARBA00018672"/>
    </source>
</evidence>
<protein>
    <recommendedName>
        <fullName evidence="1">Stage 0 sporulation protein A homolog</fullName>
    </recommendedName>
</protein>
<dbReference type="AlphaFoldDB" id="A0A9D1DBB1"/>
<feature type="domain" description="Response regulatory" evidence="4">
    <location>
        <begin position="3"/>
        <end position="120"/>
    </location>
</feature>